<keyword evidence="3" id="KW-1185">Reference proteome</keyword>
<comment type="caution">
    <text evidence="2">The sequence shown here is derived from an EMBL/GenBank/DDBJ whole genome shotgun (WGS) entry which is preliminary data.</text>
</comment>
<evidence type="ECO:0000313" key="2">
    <source>
        <dbReference type="EMBL" id="TWJ12661.1"/>
    </source>
</evidence>
<feature type="domain" description="DUF397" evidence="1">
    <location>
        <begin position="14"/>
        <end position="64"/>
    </location>
</feature>
<organism evidence="2 3">
    <name type="scientific">Stackebrandtia albiflava</name>
    <dbReference type="NCBI Taxonomy" id="406432"/>
    <lineage>
        <taxon>Bacteria</taxon>
        <taxon>Bacillati</taxon>
        <taxon>Actinomycetota</taxon>
        <taxon>Actinomycetes</taxon>
        <taxon>Glycomycetales</taxon>
        <taxon>Glycomycetaceae</taxon>
        <taxon>Stackebrandtia</taxon>
    </lineage>
</organism>
<name>A0A562V441_9ACTN</name>
<dbReference type="AlphaFoldDB" id="A0A562V441"/>
<dbReference type="InterPro" id="IPR007278">
    <property type="entry name" value="DUF397"/>
</dbReference>
<evidence type="ECO:0000259" key="1">
    <source>
        <dbReference type="Pfam" id="PF04149"/>
    </source>
</evidence>
<gene>
    <name evidence="2" type="ORF">LX16_3423</name>
</gene>
<protein>
    <submittedName>
        <fullName evidence="2">Uncharacterized protein DUF397</fullName>
    </submittedName>
</protein>
<reference evidence="2 3" key="1">
    <citation type="journal article" date="2013" name="Stand. Genomic Sci.">
        <title>Genomic Encyclopedia of Type Strains, Phase I: The one thousand microbial genomes (KMG-I) project.</title>
        <authorList>
            <person name="Kyrpides N.C."/>
            <person name="Woyke T."/>
            <person name="Eisen J.A."/>
            <person name="Garrity G."/>
            <person name="Lilburn T.G."/>
            <person name="Beck B.J."/>
            <person name="Whitman W.B."/>
            <person name="Hugenholtz P."/>
            <person name="Klenk H.P."/>
        </authorList>
    </citation>
    <scope>NUCLEOTIDE SEQUENCE [LARGE SCALE GENOMIC DNA]</scope>
    <source>
        <strain evidence="2 3">DSM 45044</strain>
    </source>
</reference>
<dbReference type="RefSeq" id="WP_211354542.1">
    <property type="nucleotide sequence ID" value="NZ_BAABIJ010000002.1"/>
</dbReference>
<dbReference type="Pfam" id="PF04149">
    <property type="entry name" value="DUF397"/>
    <property type="match status" value="1"/>
</dbReference>
<accession>A0A562V441</accession>
<proteinExistence type="predicted"/>
<sequence length="65" mass="7142">MRVLLGVVVMAHPKWRKSSRSGPNTGNCVEVRLTGPVEVRDSKAPDLGSLTVPRHEFIALLRGLH</sequence>
<evidence type="ECO:0000313" key="3">
    <source>
        <dbReference type="Proteomes" id="UP000321617"/>
    </source>
</evidence>
<dbReference type="EMBL" id="VLLL01000006">
    <property type="protein sequence ID" value="TWJ12661.1"/>
    <property type="molecule type" value="Genomic_DNA"/>
</dbReference>
<dbReference type="Proteomes" id="UP000321617">
    <property type="component" value="Unassembled WGS sequence"/>
</dbReference>